<accession>A0A7D9HKJ1</accession>
<keyword evidence="2" id="KW-1185">Reference proteome</keyword>
<protein>
    <submittedName>
        <fullName evidence="1">ATP-dependent DNA helicase PIF1</fullName>
    </submittedName>
</protein>
<dbReference type="AlphaFoldDB" id="A0A7D9HKJ1"/>
<dbReference type="PROSITE" id="PS50966">
    <property type="entry name" value="ZF_SWIM"/>
    <property type="match status" value="1"/>
</dbReference>
<name>A0A7D9HKJ1_PARCT</name>
<dbReference type="OrthoDB" id="5984844at2759"/>
<keyword evidence="1" id="KW-0347">Helicase</keyword>
<organism evidence="1 2">
    <name type="scientific">Paramuricea clavata</name>
    <name type="common">Red gorgonian</name>
    <name type="synonym">Violescent sea-whip</name>
    <dbReference type="NCBI Taxonomy" id="317549"/>
    <lineage>
        <taxon>Eukaryota</taxon>
        <taxon>Metazoa</taxon>
        <taxon>Cnidaria</taxon>
        <taxon>Anthozoa</taxon>
        <taxon>Octocorallia</taxon>
        <taxon>Malacalcyonacea</taxon>
        <taxon>Plexauridae</taxon>
        <taxon>Paramuricea</taxon>
    </lineage>
</organism>
<evidence type="ECO:0000313" key="1">
    <source>
        <dbReference type="EMBL" id="CAB3984846.1"/>
    </source>
</evidence>
<dbReference type="GO" id="GO:0004386">
    <property type="term" value="F:helicase activity"/>
    <property type="evidence" value="ECO:0007669"/>
    <property type="project" value="UniProtKB-KW"/>
</dbReference>
<comment type="caution">
    <text evidence="1">The sequence shown here is derived from an EMBL/GenBank/DDBJ whole genome shotgun (WGS) entry which is preliminary data.</text>
</comment>
<dbReference type="Proteomes" id="UP001152795">
    <property type="component" value="Unassembled WGS sequence"/>
</dbReference>
<dbReference type="InterPro" id="IPR007527">
    <property type="entry name" value="Znf_SWIM"/>
</dbReference>
<evidence type="ECO:0000313" key="2">
    <source>
        <dbReference type="Proteomes" id="UP001152795"/>
    </source>
</evidence>
<proteinExistence type="predicted"/>
<sequence>MKKIEYMVCVHILQGSGNVCYAKCQCPARKEGVCKHVAAILFQILEFKELELSEVPDDISCTEKLQKWKVPATGNEMKGNPEGYKAAPSFAEKVLNEDVKRLRNGVTENDINSPLVGVLDDNDCNPFDYELWHNNLPSKLRIESKRKVISGVNSENVRVVLNGLAETLYFNILSQTA</sequence>
<reference evidence="1" key="1">
    <citation type="submission" date="2020-04" db="EMBL/GenBank/DDBJ databases">
        <authorList>
            <person name="Alioto T."/>
            <person name="Alioto T."/>
            <person name="Gomez Garrido J."/>
        </authorList>
    </citation>
    <scope>NUCLEOTIDE SEQUENCE</scope>
    <source>
        <strain evidence="1">A484AB</strain>
    </source>
</reference>
<keyword evidence="1" id="KW-0067">ATP-binding</keyword>
<keyword evidence="1" id="KW-0547">Nucleotide-binding</keyword>
<keyword evidence="1" id="KW-0378">Hydrolase</keyword>
<dbReference type="GO" id="GO:0008270">
    <property type="term" value="F:zinc ion binding"/>
    <property type="evidence" value="ECO:0007669"/>
    <property type="project" value="InterPro"/>
</dbReference>
<gene>
    <name evidence="1" type="ORF">PACLA_8A029332</name>
</gene>
<dbReference type="EMBL" id="CACRXK020000793">
    <property type="protein sequence ID" value="CAB3984846.1"/>
    <property type="molecule type" value="Genomic_DNA"/>
</dbReference>